<accession>A0ABY1RIQ2</accession>
<dbReference type="EMBL" id="FXWJ01000006">
    <property type="protein sequence ID" value="SMQ75291.1"/>
    <property type="molecule type" value="Genomic_DNA"/>
</dbReference>
<feature type="compositionally biased region" description="Polar residues" evidence="1">
    <location>
        <begin position="49"/>
        <end position="61"/>
    </location>
</feature>
<evidence type="ECO:0000256" key="1">
    <source>
        <dbReference type="SAM" id="MobiDB-lite"/>
    </source>
</evidence>
<dbReference type="Proteomes" id="UP000194464">
    <property type="component" value="Unassembled WGS sequence"/>
</dbReference>
<name>A0ABY1RIQ2_9MICO</name>
<gene>
    <name evidence="2" type="ORF">SAMN06295909_3787</name>
</gene>
<feature type="region of interest" description="Disordered" evidence="1">
    <location>
        <begin position="43"/>
        <end position="70"/>
    </location>
</feature>
<keyword evidence="3" id="KW-1185">Reference proteome</keyword>
<evidence type="ECO:0000313" key="2">
    <source>
        <dbReference type="EMBL" id="SMQ75291.1"/>
    </source>
</evidence>
<protein>
    <submittedName>
        <fullName evidence="2">Uncharacterized protein</fullName>
    </submittedName>
</protein>
<reference evidence="2 3" key="1">
    <citation type="submission" date="2017-04" db="EMBL/GenBank/DDBJ databases">
        <authorList>
            <person name="Varghese N."/>
            <person name="Submissions S."/>
        </authorList>
    </citation>
    <scope>NUCLEOTIDE SEQUENCE [LARGE SCALE GENOMIC DNA]</scope>
    <source>
        <strain evidence="2 3">VKM Ac-1784</strain>
    </source>
</reference>
<proteinExistence type="predicted"/>
<comment type="caution">
    <text evidence="2">The sequence shown here is derived from an EMBL/GenBank/DDBJ whole genome shotgun (WGS) entry which is preliminary data.</text>
</comment>
<evidence type="ECO:0000313" key="3">
    <source>
        <dbReference type="Proteomes" id="UP000194464"/>
    </source>
</evidence>
<organism evidence="2 3">
    <name type="scientific">Plantibacter elymi</name>
    <name type="common">nom. nud.</name>
    <dbReference type="NCBI Taxonomy" id="199708"/>
    <lineage>
        <taxon>Bacteria</taxon>
        <taxon>Bacillati</taxon>
        <taxon>Actinomycetota</taxon>
        <taxon>Actinomycetes</taxon>
        <taxon>Micrococcales</taxon>
        <taxon>Microbacteriaceae</taxon>
        <taxon>Plantibacter</taxon>
    </lineage>
</organism>
<sequence>MVRTVLRAALAVDHKEDPVPSSSARQPRSASPIFTTLTQGYDAQAASAPEQTRLTGATPQHGSPIASPDCPIFDQLAGRRLARRRSNFVHPA</sequence>